<keyword evidence="2" id="KW-1185">Reference proteome</keyword>
<proteinExistence type="predicted"/>
<accession>A0AAP0EDC1</accession>
<organism evidence="1 2">
    <name type="scientific">Stephania cephalantha</name>
    <dbReference type="NCBI Taxonomy" id="152367"/>
    <lineage>
        <taxon>Eukaryota</taxon>
        <taxon>Viridiplantae</taxon>
        <taxon>Streptophyta</taxon>
        <taxon>Embryophyta</taxon>
        <taxon>Tracheophyta</taxon>
        <taxon>Spermatophyta</taxon>
        <taxon>Magnoliopsida</taxon>
        <taxon>Ranunculales</taxon>
        <taxon>Menispermaceae</taxon>
        <taxon>Menispermoideae</taxon>
        <taxon>Cissampelideae</taxon>
        <taxon>Stephania</taxon>
    </lineage>
</organism>
<dbReference type="Proteomes" id="UP001419268">
    <property type="component" value="Unassembled WGS sequence"/>
</dbReference>
<evidence type="ECO:0000313" key="1">
    <source>
        <dbReference type="EMBL" id="KAK9089148.1"/>
    </source>
</evidence>
<comment type="caution">
    <text evidence="1">The sequence shown here is derived from an EMBL/GenBank/DDBJ whole genome shotgun (WGS) entry which is preliminary data.</text>
</comment>
<sequence>MQTVGKYSETSSLIHRLTSGFSLFKLKSTLLIGDSLYTITPLIHSKLQERRLNEFDLAT</sequence>
<evidence type="ECO:0000313" key="2">
    <source>
        <dbReference type="Proteomes" id="UP001419268"/>
    </source>
</evidence>
<dbReference type="EMBL" id="JBBNAG010000012">
    <property type="protein sequence ID" value="KAK9089148.1"/>
    <property type="molecule type" value="Genomic_DNA"/>
</dbReference>
<reference evidence="1 2" key="1">
    <citation type="submission" date="2024-01" db="EMBL/GenBank/DDBJ databases">
        <title>Genome assemblies of Stephania.</title>
        <authorList>
            <person name="Yang L."/>
        </authorList>
    </citation>
    <scope>NUCLEOTIDE SEQUENCE [LARGE SCALE GENOMIC DNA]</scope>
    <source>
        <strain evidence="1">JXDWG</strain>
        <tissue evidence="1">Leaf</tissue>
    </source>
</reference>
<protein>
    <submittedName>
        <fullName evidence="1">Uncharacterized protein</fullName>
    </submittedName>
</protein>
<gene>
    <name evidence="1" type="ORF">Scep_028230</name>
</gene>
<dbReference type="AlphaFoldDB" id="A0AAP0EDC1"/>
<name>A0AAP0EDC1_9MAGN</name>